<dbReference type="InterPro" id="IPR010930">
    <property type="entry name" value="Flg_bb/hook_C_dom"/>
</dbReference>
<evidence type="ECO:0000256" key="4">
    <source>
        <dbReference type="RuleBase" id="RU362116"/>
    </source>
</evidence>
<dbReference type="RefSeq" id="WP_265133683.1">
    <property type="nucleotide sequence ID" value="NZ_FXTX01000027.1"/>
</dbReference>
<dbReference type="InterPro" id="IPR037925">
    <property type="entry name" value="FlgE/F/G-like"/>
</dbReference>
<dbReference type="GO" id="GO:0009425">
    <property type="term" value="C:bacterial-type flagellum basal body"/>
    <property type="evidence" value="ECO:0007669"/>
    <property type="project" value="UniProtKB-SubCell"/>
</dbReference>
<evidence type="ECO:0000256" key="2">
    <source>
        <dbReference type="ARBA" id="ARBA00009677"/>
    </source>
</evidence>
<dbReference type="InterPro" id="IPR019776">
    <property type="entry name" value="Flagellar_basal_body_rod_CS"/>
</dbReference>
<evidence type="ECO:0000259" key="7">
    <source>
        <dbReference type="Pfam" id="PF22692"/>
    </source>
</evidence>
<evidence type="ECO:0000313" key="8">
    <source>
        <dbReference type="EMBL" id="SMP22798.1"/>
    </source>
</evidence>
<dbReference type="PROSITE" id="PS00588">
    <property type="entry name" value="FLAGELLA_BB_ROD"/>
    <property type="match status" value="1"/>
</dbReference>
<name>A0AA46AFY4_9AQUI</name>
<evidence type="ECO:0000259" key="5">
    <source>
        <dbReference type="Pfam" id="PF00460"/>
    </source>
</evidence>
<proteinExistence type="inferred from homology"/>
<evidence type="ECO:0000256" key="3">
    <source>
        <dbReference type="ARBA" id="ARBA00023143"/>
    </source>
</evidence>
<dbReference type="PANTHER" id="PTHR30435">
    <property type="entry name" value="FLAGELLAR PROTEIN"/>
    <property type="match status" value="1"/>
</dbReference>
<reference evidence="8" key="1">
    <citation type="submission" date="2017-05" db="EMBL/GenBank/DDBJ databases">
        <authorList>
            <person name="Varghese N."/>
            <person name="Submissions S."/>
        </authorList>
    </citation>
    <scope>NUCLEOTIDE SEQUENCE</scope>
    <source>
        <strain evidence="8">DSM 18763</strain>
    </source>
</reference>
<keyword evidence="9" id="KW-1185">Reference proteome</keyword>
<gene>
    <name evidence="8" type="ORF">SAMN06264868_12710</name>
</gene>
<dbReference type="GO" id="GO:0071978">
    <property type="term" value="P:bacterial-type flagellum-dependent swarming motility"/>
    <property type="evidence" value="ECO:0007669"/>
    <property type="project" value="TreeGrafter"/>
</dbReference>
<evidence type="ECO:0000313" key="9">
    <source>
        <dbReference type="Proteomes" id="UP001157947"/>
    </source>
</evidence>
<keyword evidence="3 4" id="KW-0975">Bacterial flagellum</keyword>
<keyword evidence="8" id="KW-0966">Cell projection</keyword>
<keyword evidence="8" id="KW-0969">Cilium</keyword>
<comment type="caution">
    <text evidence="8">The sequence shown here is derived from an EMBL/GenBank/DDBJ whole genome shotgun (WGS) entry which is preliminary data.</text>
</comment>
<organism evidence="8 9">
    <name type="scientific">Venenivibrio stagnispumantis</name>
    <dbReference type="NCBI Taxonomy" id="407998"/>
    <lineage>
        <taxon>Bacteria</taxon>
        <taxon>Pseudomonadati</taxon>
        <taxon>Aquificota</taxon>
        <taxon>Aquificia</taxon>
        <taxon>Aquificales</taxon>
        <taxon>Hydrogenothermaceae</taxon>
        <taxon>Venenivibrio</taxon>
    </lineage>
</organism>
<protein>
    <submittedName>
        <fullName evidence="8">Flagellar basal-body rod protein FlgG</fullName>
    </submittedName>
</protein>
<dbReference type="Pfam" id="PF00460">
    <property type="entry name" value="Flg_bb_rod"/>
    <property type="match status" value="1"/>
</dbReference>
<feature type="domain" description="Flagellar hook protein FlgE/F/G-like D1" evidence="7">
    <location>
        <begin position="87"/>
        <end position="149"/>
    </location>
</feature>
<comment type="similarity">
    <text evidence="2 4">Belongs to the flagella basal body rod proteins family.</text>
</comment>
<dbReference type="InterPro" id="IPR020013">
    <property type="entry name" value="Flagellar_FlgE/F/G"/>
</dbReference>
<dbReference type="InterPro" id="IPR001444">
    <property type="entry name" value="Flag_bb_rod_N"/>
</dbReference>
<evidence type="ECO:0000256" key="1">
    <source>
        <dbReference type="ARBA" id="ARBA00004117"/>
    </source>
</evidence>
<dbReference type="Proteomes" id="UP001157947">
    <property type="component" value="Unassembled WGS sequence"/>
</dbReference>
<dbReference type="AlphaFoldDB" id="A0AA46AFY4"/>
<dbReference type="Pfam" id="PF06429">
    <property type="entry name" value="Flg_bbr_C"/>
    <property type="match status" value="1"/>
</dbReference>
<feature type="domain" description="Flagellar basal body rod protein N-terminal" evidence="5">
    <location>
        <begin position="8"/>
        <end position="38"/>
    </location>
</feature>
<dbReference type="SUPFAM" id="SSF117143">
    <property type="entry name" value="Flagellar hook protein flgE"/>
    <property type="match status" value="1"/>
</dbReference>
<dbReference type="PANTHER" id="PTHR30435:SF19">
    <property type="entry name" value="FLAGELLAR BASAL-BODY ROD PROTEIN FLGG"/>
    <property type="match status" value="1"/>
</dbReference>
<feature type="domain" description="Flagellar basal-body/hook protein C-terminal" evidence="6">
    <location>
        <begin position="189"/>
        <end position="232"/>
    </location>
</feature>
<sequence>MAINFQPIYVLATGGERALDNIDITTNNISNSSTPGFKKLLMREFSQKIPENLGKTSELFVFPRFQDSPVIVNQGALIKTDNMFDVAIQGKGFFAVQTQNGVVYTRNGHFFRNAEGYLVDANGNYILDTNNQRIRLTADKVIFGTDGAVIQNNQVVARLQIRNFQNIIPLGNGYYQGQNEIQPQYTLNQGFLESSNSNAIEEMISLINNHRRFDIYMNLIKSLDTLEGKVNEIGRV</sequence>
<evidence type="ECO:0000259" key="6">
    <source>
        <dbReference type="Pfam" id="PF06429"/>
    </source>
</evidence>
<dbReference type="EMBL" id="FXTX01000027">
    <property type="protein sequence ID" value="SMP22798.1"/>
    <property type="molecule type" value="Genomic_DNA"/>
</dbReference>
<keyword evidence="8" id="KW-0282">Flagellum</keyword>
<accession>A0AA46AFY4</accession>
<dbReference type="Pfam" id="PF22692">
    <property type="entry name" value="LlgE_F_G_D1"/>
    <property type="match status" value="1"/>
</dbReference>
<comment type="subcellular location">
    <subcellularLocation>
        <location evidence="1 4">Bacterial flagellum basal body</location>
    </subcellularLocation>
</comment>
<dbReference type="NCBIfam" id="TIGR03506">
    <property type="entry name" value="FlgEFG_subfam"/>
    <property type="match status" value="1"/>
</dbReference>
<dbReference type="InterPro" id="IPR053967">
    <property type="entry name" value="LlgE_F_G-like_D1"/>
</dbReference>